<gene>
    <name evidence="2" type="ORF">J7I42_10875</name>
</gene>
<comment type="caution">
    <text evidence="2">The sequence shown here is derived from an EMBL/GenBank/DDBJ whole genome shotgun (WGS) entry which is preliminary data.</text>
</comment>
<dbReference type="Proteomes" id="UP000677244">
    <property type="component" value="Unassembled WGS sequence"/>
</dbReference>
<feature type="chain" id="PRO_5046385614" evidence="1">
    <location>
        <begin position="21"/>
        <end position="303"/>
    </location>
</feature>
<dbReference type="InterPro" id="IPR013783">
    <property type="entry name" value="Ig-like_fold"/>
</dbReference>
<dbReference type="RefSeq" id="WP_209138806.1">
    <property type="nucleotide sequence ID" value="NZ_JAGHKO010000001.1"/>
</dbReference>
<dbReference type="InterPro" id="IPR026444">
    <property type="entry name" value="Secre_tail"/>
</dbReference>
<keyword evidence="3" id="KW-1185">Reference proteome</keyword>
<proteinExistence type="predicted"/>
<evidence type="ECO:0000313" key="3">
    <source>
        <dbReference type="Proteomes" id="UP000677244"/>
    </source>
</evidence>
<accession>A0ABS3YSF1</accession>
<dbReference type="EMBL" id="JAGHKO010000001">
    <property type="protein sequence ID" value="MBO9200769.1"/>
    <property type="molecule type" value="Genomic_DNA"/>
</dbReference>
<protein>
    <submittedName>
        <fullName evidence="2">T9SS type A sorting domain-containing protein</fullName>
    </submittedName>
</protein>
<keyword evidence="1" id="KW-0732">Signal</keyword>
<dbReference type="NCBIfam" id="TIGR04183">
    <property type="entry name" value="Por_Secre_tail"/>
    <property type="match status" value="1"/>
</dbReference>
<reference evidence="2 3" key="1">
    <citation type="submission" date="2021-03" db="EMBL/GenBank/DDBJ databases">
        <title>Assistant Professor.</title>
        <authorList>
            <person name="Huq M.A."/>
        </authorList>
    </citation>
    <scope>NUCLEOTIDE SEQUENCE [LARGE SCALE GENOMIC DNA]</scope>
    <source>
        <strain evidence="2 3">MAH-29</strain>
    </source>
</reference>
<name>A0ABS3YSF1_9BACT</name>
<dbReference type="Gene3D" id="2.60.40.10">
    <property type="entry name" value="Immunoglobulins"/>
    <property type="match status" value="1"/>
</dbReference>
<feature type="signal peptide" evidence="1">
    <location>
        <begin position="1"/>
        <end position="20"/>
    </location>
</feature>
<organism evidence="2 3">
    <name type="scientific">Niastella soli</name>
    <dbReference type="NCBI Taxonomy" id="2821487"/>
    <lineage>
        <taxon>Bacteria</taxon>
        <taxon>Pseudomonadati</taxon>
        <taxon>Bacteroidota</taxon>
        <taxon>Chitinophagia</taxon>
        <taxon>Chitinophagales</taxon>
        <taxon>Chitinophagaceae</taxon>
        <taxon>Niastella</taxon>
    </lineage>
</organism>
<evidence type="ECO:0000313" key="2">
    <source>
        <dbReference type="EMBL" id="MBO9200769.1"/>
    </source>
</evidence>
<sequence>MKKFYLLIMALVCYVTTTMAQPDPDCPINYFAIPYIVPGGPNYCKVVVGNGPIGDPGTDIRLFMYAPDGHLISDYNNSTSVFFLTVNGPVSTGNFNYACQTIEHIDVEYSVGGIIKTCTIKPLPAAPLPIKLSSFNGRLSTESEATIAWSSSMEENSFKYEVQRSADGKNFVTVGTITAAGTTLEGAKYSFKDVLPANGGYFYRLNMIDLDGKSEFSKVVYVNSKKGAGVVTKVFPSPFISEVQLIGATSADLTPNNIKVFSVTGQLIKYRIVGANAIAIDENAPKGVYILKVKDQTFKLSKQ</sequence>
<evidence type="ECO:0000256" key="1">
    <source>
        <dbReference type="SAM" id="SignalP"/>
    </source>
</evidence>